<evidence type="ECO:0000313" key="9">
    <source>
        <dbReference type="Proteomes" id="UP001139207"/>
    </source>
</evidence>
<evidence type="ECO:0000313" key="8">
    <source>
        <dbReference type="EMBL" id="MCJ7859375.1"/>
    </source>
</evidence>
<dbReference type="PROSITE" id="PS51012">
    <property type="entry name" value="ABC_TM2"/>
    <property type="match status" value="1"/>
</dbReference>
<dbReference type="AlphaFoldDB" id="A0A9X1WL75"/>
<keyword evidence="5" id="KW-0046">Antibiotic resistance</keyword>
<dbReference type="EMBL" id="JALIEA010000017">
    <property type="protein sequence ID" value="MCJ7859375.1"/>
    <property type="molecule type" value="Genomic_DNA"/>
</dbReference>
<evidence type="ECO:0000256" key="6">
    <source>
        <dbReference type="RuleBase" id="RU361157"/>
    </source>
</evidence>
<dbReference type="Proteomes" id="UP001139207">
    <property type="component" value="Unassembled WGS sequence"/>
</dbReference>
<dbReference type="InterPro" id="IPR013525">
    <property type="entry name" value="ABC2_TM"/>
</dbReference>
<comment type="subcellular location">
    <subcellularLocation>
        <location evidence="6">Cell membrane</location>
        <topology evidence="6">Multi-pass membrane protein</topology>
    </subcellularLocation>
    <subcellularLocation>
        <location evidence="1">Membrane</location>
        <topology evidence="1">Multi-pass membrane protein</topology>
    </subcellularLocation>
</comment>
<dbReference type="GO" id="GO:0140359">
    <property type="term" value="F:ABC-type transporter activity"/>
    <property type="evidence" value="ECO:0007669"/>
    <property type="project" value="InterPro"/>
</dbReference>
<feature type="transmembrane region" description="Helical" evidence="6">
    <location>
        <begin position="26"/>
        <end position="47"/>
    </location>
</feature>
<dbReference type="RefSeq" id="WP_244805095.1">
    <property type="nucleotide sequence ID" value="NZ_JALIEA010000017.1"/>
</dbReference>
<keyword evidence="9" id="KW-1185">Reference proteome</keyword>
<evidence type="ECO:0000256" key="1">
    <source>
        <dbReference type="ARBA" id="ARBA00004141"/>
    </source>
</evidence>
<feature type="transmembrane region" description="Helical" evidence="6">
    <location>
        <begin position="232"/>
        <end position="250"/>
    </location>
</feature>
<dbReference type="Pfam" id="PF01061">
    <property type="entry name" value="ABC2_membrane"/>
    <property type="match status" value="1"/>
</dbReference>
<keyword evidence="6" id="KW-1003">Cell membrane</keyword>
<evidence type="ECO:0000256" key="3">
    <source>
        <dbReference type="ARBA" id="ARBA00022989"/>
    </source>
</evidence>
<dbReference type="InterPro" id="IPR000412">
    <property type="entry name" value="ABC_2_transport"/>
</dbReference>
<name>A0A9X1WL75_9CORY</name>
<keyword evidence="3 6" id="KW-1133">Transmembrane helix</keyword>
<dbReference type="PANTHER" id="PTHR43229:SF2">
    <property type="entry name" value="NODULATION PROTEIN J"/>
    <property type="match status" value="1"/>
</dbReference>
<feature type="transmembrane region" description="Helical" evidence="6">
    <location>
        <begin position="173"/>
        <end position="193"/>
    </location>
</feature>
<evidence type="ECO:0000256" key="4">
    <source>
        <dbReference type="ARBA" id="ARBA00023136"/>
    </source>
</evidence>
<feature type="transmembrane region" description="Helical" evidence="6">
    <location>
        <begin position="138"/>
        <end position="161"/>
    </location>
</feature>
<evidence type="ECO:0000259" key="7">
    <source>
        <dbReference type="PROSITE" id="PS51012"/>
    </source>
</evidence>
<feature type="transmembrane region" description="Helical" evidence="6">
    <location>
        <begin position="59"/>
        <end position="81"/>
    </location>
</feature>
<dbReference type="PANTHER" id="PTHR43229">
    <property type="entry name" value="NODULATION PROTEIN J"/>
    <property type="match status" value="1"/>
</dbReference>
<dbReference type="InterPro" id="IPR047817">
    <property type="entry name" value="ABC2_TM_bact-type"/>
</dbReference>
<reference evidence="8" key="1">
    <citation type="submission" date="2022-04" db="EMBL/GenBank/DDBJ databases">
        <title>Corynebacterium kalidii LD5P10.</title>
        <authorList>
            <person name="Sun J.Q."/>
        </authorList>
    </citation>
    <scope>NUCLEOTIDE SEQUENCE</scope>
    <source>
        <strain evidence="8">LD5P10</strain>
    </source>
</reference>
<gene>
    <name evidence="8" type="ORF">MUN33_11740</name>
</gene>
<accession>A0A9X1WL75</accession>
<comment type="caution">
    <text evidence="8">The sequence shown here is derived from an EMBL/GenBank/DDBJ whole genome shotgun (WGS) entry which is preliminary data.</text>
</comment>
<evidence type="ECO:0000256" key="2">
    <source>
        <dbReference type="ARBA" id="ARBA00022692"/>
    </source>
</evidence>
<protein>
    <recommendedName>
        <fullName evidence="6">Transport permease protein</fullName>
    </recommendedName>
</protein>
<dbReference type="GO" id="GO:0043190">
    <property type="term" value="C:ATP-binding cassette (ABC) transporter complex"/>
    <property type="evidence" value="ECO:0007669"/>
    <property type="project" value="InterPro"/>
</dbReference>
<sequence>MNSVTAGLVLTSRELRHWRRQPLTPVFNIMFTVMLLLMFSLLFGGSITLPGGGDYIDFLLPGMMALTMMFGVEATTLAMAADAKKGITDRFRSLPIGDASVAVGRVGADMITSAVELAVLLGGGLLLGWHVTGSVGDAALAVALLLWFRFAVLWIGIYLGLTVGRHAGATTMVQVLVWPVGFLSTAFVSPEYMPSWLAPLATWNPVSATATAARDLFGNPVGFSGGVLADHAVLAAVLWPLALVAVFLPLSARAYRTLRR</sequence>
<dbReference type="GO" id="GO:0046677">
    <property type="term" value="P:response to antibiotic"/>
    <property type="evidence" value="ECO:0007669"/>
    <property type="project" value="UniProtKB-KW"/>
</dbReference>
<comment type="similarity">
    <text evidence="6">Belongs to the ABC-2 integral membrane protein family.</text>
</comment>
<keyword evidence="6" id="KW-0813">Transport</keyword>
<keyword evidence="2 6" id="KW-0812">Transmembrane</keyword>
<feature type="transmembrane region" description="Helical" evidence="6">
    <location>
        <begin position="114"/>
        <end position="132"/>
    </location>
</feature>
<keyword evidence="4 6" id="KW-0472">Membrane</keyword>
<dbReference type="InterPro" id="IPR051784">
    <property type="entry name" value="Nod_factor_ABC_transporter"/>
</dbReference>
<organism evidence="8 9">
    <name type="scientific">Corynebacterium kalidii</name>
    <dbReference type="NCBI Taxonomy" id="2931982"/>
    <lineage>
        <taxon>Bacteria</taxon>
        <taxon>Bacillati</taxon>
        <taxon>Actinomycetota</taxon>
        <taxon>Actinomycetes</taxon>
        <taxon>Mycobacteriales</taxon>
        <taxon>Corynebacteriaceae</taxon>
        <taxon>Corynebacterium</taxon>
    </lineage>
</organism>
<proteinExistence type="inferred from homology"/>
<dbReference type="PIRSF" id="PIRSF006648">
    <property type="entry name" value="DrrB"/>
    <property type="match status" value="1"/>
</dbReference>
<feature type="domain" description="ABC transmembrane type-2" evidence="7">
    <location>
        <begin position="23"/>
        <end position="258"/>
    </location>
</feature>
<evidence type="ECO:0000256" key="5">
    <source>
        <dbReference type="ARBA" id="ARBA00023251"/>
    </source>
</evidence>